<accession>A0A1M2UVV6</accession>
<dbReference type="RefSeq" id="WP_072676437.1">
    <property type="nucleotide sequence ID" value="NZ_MPKY01000001.1"/>
</dbReference>
<evidence type="ECO:0000313" key="1">
    <source>
        <dbReference type="EMBL" id="OJS99412.1"/>
    </source>
</evidence>
<proteinExistence type="predicted"/>
<comment type="caution">
    <text evidence="1">The sequence shown here is derived from an EMBL/GenBank/DDBJ whole genome shotgun (WGS) entry which is preliminary data.</text>
</comment>
<dbReference type="AlphaFoldDB" id="A0A1M2UVV6"/>
<dbReference type="PROSITE" id="PS51257">
    <property type="entry name" value="PROKAR_LIPOPROTEIN"/>
    <property type="match status" value="1"/>
</dbReference>
<gene>
    <name evidence="1" type="ORF">BEE62_04520</name>
</gene>
<evidence type="ECO:0008006" key="3">
    <source>
        <dbReference type="Google" id="ProtNLM"/>
    </source>
</evidence>
<dbReference type="OrthoDB" id="6819935at2"/>
<name>A0A1M2UVV6_MARNT</name>
<keyword evidence="2" id="KW-1185">Reference proteome</keyword>
<dbReference type="EMBL" id="MPKY01000001">
    <property type="protein sequence ID" value="OJS99412.1"/>
    <property type="molecule type" value="Genomic_DNA"/>
</dbReference>
<dbReference type="InterPro" id="IPR021326">
    <property type="entry name" value="DUF2931"/>
</dbReference>
<sequence length="199" mass="22499">MIQLRSFSWLACLSILVGCSPWQDEDISWYVGVAAPSHYDVWVINLHLEKSGERSWRIPAGHKGCCWEGGRGPFGTGGSMDPFPNLIAIHWFSFAEQKYYSIMIDVPPDLQDQMRVPAPNRTQDGEIRHLPRSDLILGLAPGGEVVAWMMNQRTNAVEVMRVQAIEVEGNLNAFKERTKNYLERSGAYLEEHGVPLEGW</sequence>
<evidence type="ECO:0000313" key="2">
    <source>
        <dbReference type="Proteomes" id="UP000183986"/>
    </source>
</evidence>
<protein>
    <recommendedName>
        <fullName evidence="3">DUF2931 family protein</fullName>
    </recommendedName>
</protein>
<dbReference type="Pfam" id="PF11153">
    <property type="entry name" value="DUF2931"/>
    <property type="match status" value="1"/>
</dbReference>
<reference evidence="1" key="1">
    <citation type="submission" date="2016-11" db="EMBL/GenBank/DDBJ databases">
        <title>Draft Genome Sequence of Marinobacter hydrocarbonoclasticus strain STW2, a polyaromatic aromatic hydrocarbon degrading and denitrifying bacterium from rhizosphere of Seagrass Enhalus acodoides.</title>
        <authorList>
            <person name="Ling J."/>
            <person name="Dong J."/>
        </authorList>
    </citation>
    <scope>NUCLEOTIDE SEQUENCE [LARGE SCALE GENOMIC DNA]</scope>
    <source>
        <strain evidence="1">STW2</strain>
    </source>
</reference>
<dbReference type="Proteomes" id="UP000183986">
    <property type="component" value="Unassembled WGS sequence"/>
</dbReference>
<organism evidence="1 2">
    <name type="scientific">Marinobacter nauticus</name>
    <name type="common">Marinobacter hydrocarbonoclasticus</name>
    <name type="synonym">Marinobacter aquaeolei</name>
    <dbReference type="NCBI Taxonomy" id="2743"/>
    <lineage>
        <taxon>Bacteria</taxon>
        <taxon>Pseudomonadati</taxon>
        <taxon>Pseudomonadota</taxon>
        <taxon>Gammaproteobacteria</taxon>
        <taxon>Pseudomonadales</taxon>
        <taxon>Marinobacteraceae</taxon>
        <taxon>Marinobacter</taxon>
    </lineage>
</organism>